<dbReference type="InParanoid" id="A0A162N2K9"/>
<organism evidence="1 2">
    <name type="scientific">Phycomyces blakesleeanus (strain ATCC 8743b / DSM 1359 / FGSC 10004 / NBRC 33097 / NRRL 1555)</name>
    <dbReference type="NCBI Taxonomy" id="763407"/>
    <lineage>
        <taxon>Eukaryota</taxon>
        <taxon>Fungi</taxon>
        <taxon>Fungi incertae sedis</taxon>
        <taxon>Mucoromycota</taxon>
        <taxon>Mucoromycotina</taxon>
        <taxon>Mucoromycetes</taxon>
        <taxon>Mucorales</taxon>
        <taxon>Phycomycetaceae</taxon>
        <taxon>Phycomyces</taxon>
    </lineage>
</organism>
<accession>A0A162N2K9</accession>
<dbReference type="Proteomes" id="UP000077315">
    <property type="component" value="Unassembled WGS sequence"/>
</dbReference>
<dbReference type="GeneID" id="28998652"/>
<evidence type="ECO:0000313" key="2">
    <source>
        <dbReference type="Proteomes" id="UP000077315"/>
    </source>
</evidence>
<dbReference type="OrthoDB" id="2273311at2759"/>
<proteinExistence type="predicted"/>
<name>A0A162N2K9_PHYB8</name>
<dbReference type="RefSeq" id="XP_018283234.1">
    <property type="nucleotide sequence ID" value="XM_018437746.1"/>
</dbReference>
<evidence type="ECO:0000313" key="1">
    <source>
        <dbReference type="EMBL" id="OAD65194.1"/>
    </source>
</evidence>
<keyword evidence="2" id="KW-1185">Reference proteome</keyword>
<dbReference type="AlphaFoldDB" id="A0A162N2K9"/>
<dbReference type="EMBL" id="KV441013">
    <property type="protein sequence ID" value="OAD65194.1"/>
    <property type="molecule type" value="Genomic_DNA"/>
</dbReference>
<reference evidence="2" key="1">
    <citation type="submission" date="2015-06" db="EMBL/GenBank/DDBJ databases">
        <title>Expansion of signal transduction pathways in fungi by whole-genome duplication.</title>
        <authorList>
            <consortium name="DOE Joint Genome Institute"/>
            <person name="Corrochano L.M."/>
            <person name="Kuo A."/>
            <person name="Marcet-Houben M."/>
            <person name="Polaino S."/>
            <person name="Salamov A."/>
            <person name="Villalobos J.M."/>
            <person name="Alvarez M.I."/>
            <person name="Avalos J."/>
            <person name="Benito E.P."/>
            <person name="Benoit I."/>
            <person name="Burger G."/>
            <person name="Camino L.P."/>
            <person name="Canovas D."/>
            <person name="Cerda-Olmedo E."/>
            <person name="Cheng J.-F."/>
            <person name="Dominguez A."/>
            <person name="Elias M."/>
            <person name="Eslava A.P."/>
            <person name="Glaser F."/>
            <person name="Grimwood J."/>
            <person name="Gutierrez G."/>
            <person name="Heitman J."/>
            <person name="Henrissat B."/>
            <person name="Iturriaga E.A."/>
            <person name="Lang B.F."/>
            <person name="Lavin J.L."/>
            <person name="Lee S."/>
            <person name="Li W."/>
            <person name="Lindquist E."/>
            <person name="Lopez-Garcia S."/>
            <person name="Luque E.M."/>
            <person name="Marcos A.T."/>
            <person name="Martin J."/>
            <person name="McCluskey K."/>
            <person name="Medina H.R."/>
            <person name="Miralles-Duran A."/>
            <person name="Miyazaki A."/>
            <person name="Munoz-Torres E."/>
            <person name="Oguiza J.A."/>
            <person name="Ohm R."/>
            <person name="Olmedo M."/>
            <person name="Orejas M."/>
            <person name="Ortiz-Castellanos L."/>
            <person name="Pisabarro A.G."/>
            <person name="Rodriguez-Romero J."/>
            <person name="Ruiz-Herrera J."/>
            <person name="Ruiz-Vazquez R."/>
            <person name="Sanz C."/>
            <person name="Schackwitz W."/>
            <person name="Schmutz J."/>
            <person name="Shahriari M."/>
            <person name="Shelest E."/>
            <person name="Silva-Franco F."/>
            <person name="Soanes D."/>
            <person name="Syed K."/>
            <person name="Tagua V.G."/>
            <person name="Talbot N.J."/>
            <person name="Thon M."/>
            <person name="De vries R.P."/>
            <person name="Wiebenga A."/>
            <person name="Yadav J.S."/>
            <person name="Braun E.L."/>
            <person name="Baker S."/>
            <person name="Garre V."/>
            <person name="Horwitz B."/>
            <person name="Torres-Martinez S."/>
            <person name="Idnurm A."/>
            <person name="Herrera-Estrella A."/>
            <person name="Gabaldon T."/>
            <person name="Grigoriev I.V."/>
        </authorList>
    </citation>
    <scope>NUCLEOTIDE SEQUENCE [LARGE SCALE GENOMIC DNA]</scope>
    <source>
        <strain evidence="2">NRRL 1555(-)</strain>
    </source>
</reference>
<sequence length="303" mass="33761">MISLNFQSVSASLGVLFPGPAASCPSSLIPLHRACSQIWPAVMPHGMSFPSSLVLHFPLGAIFHTTDTTDEAPVLKGVKVLDAFKLSQDNVILRRPYHDLLKARNRIQHFFQAIDSRHLQLHPWFQDCMISLPSSPASHDLTSFLHMVHIDNKSLAQVTTGAFRRHMAPPVKTTNLTPACWKSFWRQTIPHHCRNLCSAPVEDPIHFFFSCPPKSRVCNIMLARHAPEWNLQAANDILFLGKLPKRSDTSALLVVLVAVTAHAIWRAHWNFIFDESPFLAGVVAEKASSAVARNLAMRTPHVA</sequence>
<dbReference type="VEuPathDB" id="FungiDB:PHYBLDRAFT_176353"/>
<gene>
    <name evidence="1" type="ORF">PHYBLDRAFT_176353</name>
</gene>
<protein>
    <recommendedName>
        <fullName evidence="3">Reverse transcriptase zinc-binding domain-containing protein</fullName>
    </recommendedName>
</protein>
<evidence type="ECO:0008006" key="3">
    <source>
        <dbReference type="Google" id="ProtNLM"/>
    </source>
</evidence>